<comment type="caution">
    <text evidence="2">The sequence shown here is derived from an EMBL/GenBank/DDBJ whole genome shotgun (WGS) entry which is preliminary data.</text>
</comment>
<dbReference type="Proteomes" id="UP000801492">
    <property type="component" value="Unassembled WGS sequence"/>
</dbReference>
<sequence length="116" mass="13359">MIHSQGRELIYSVYQFRKRKKEEGEPVILLSNLRERVAAATGVSLSTVKRIIKKGKNKPEGATFSSPRKTIEKPRSKSDLDQFDEKMIRTVIYRFTETHQCRPTLPQILEAVKNEG</sequence>
<feature type="non-terminal residue" evidence="2">
    <location>
        <position position="116"/>
    </location>
</feature>
<reference evidence="2" key="1">
    <citation type="submission" date="2019-08" db="EMBL/GenBank/DDBJ databases">
        <title>The genome of the North American firefly Photinus pyralis.</title>
        <authorList>
            <consortium name="Photinus pyralis genome working group"/>
            <person name="Fallon T.R."/>
            <person name="Sander Lower S.E."/>
            <person name="Weng J.-K."/>
        </authorList>
    </citation>
    <scope>NUCLEOTIDE SEQUENCE</scope>
    <source>
        <strain evidence="2">TRF0915ILg1</strain>
        <tissue evidence="2">Whole body</tissue>
    </source>
</reference>
<dbReference type="EMBL" id="VTPC01075723">
    <property type="protein sequence ID" value="KAF2888599.1"/>
    <property type="molecule type" value="Genomic_DNA"/>
</dbReference>
<evidence type="ECO:0000313" key="3">
    <source>
        <dbReference type="Proteomes" id="UP000801492"/>
    </source>
</evidence>
<feature type="region of interest" description="Disordered" evidence="1">
    <location>
        <begin position="56"/>
        <end position="79"/>
    </location>
</feature>
<organism evidence="2 3">
    <name type="scientific">Ignelater luminosus</name>
    <name type="common">Cucubano</name>
    <name type="synonym">Pyrophorus luminosus</name>
    <dbReference type="NCBI Taxonomy" id="2038154"/>
    <lineage>
        <taxon>Eukaryota</taxon>
        <taxon>Metazoa</taxon>
        <taxon>Ecdysozoa</taxon>
        <taxon>Arthropoda</taxon>
        <taxon>Hexapoda</taxon>
        <taxon>Insecta</taxon>
        <taxon>Pterygota</taxon>
        <taxon>Neoptera</taxon>
        <taxon>Endopterygota</taxon>
        <taxon>Coleoptera</taxon>
        <taxon>Polyphaga</taxon>
        <taxon>Elateriformia</taxon>
        <taxon>Elateroidea</taxon>
        <taxon>Elateridae</taxon>
        <taxon>Agrypninae</taxon>
        <taxon>Pyrophorini</taxon>
        <taxon>Ignelater</taxon>
    </lineage>
</organism>
<protein>
    <submittedName>
        <fullName evidence="2">Uncharacterized protein</fullName>
    </submittedName>
</protein>
<evidence type="ECO:0000256" key="1">
    <source>
        <dbReference type="SAM" id="MobiDB-lite"/>
    </source>
</evidence>
<keyword evidence="3" id="KW-1185">Reference proteome</keyword>
<name>A0A8K0G761_IGNLU</name>
<feature type="compositionally biased region" description="Basic and acidic residues" evidence="1">
    <location>
        <begin position="69"/>
        <end position="79"/>
    </location>
</feature>
<dbReference type="OrthoDB" id="277398at2759"/>
<dbReference type="AlphaFoldDB" id="A0A8K0G761"/>
<evidence type="ECO:0000313" key="2">
    <source>
        <dbReference type="EMBL" id="KAF2888599.1"/>
    </source>
</evidence>
<proteinExistence type="predicted"/>
<gene>
    <name evidence="2" type="ORF">ILUMI_17574</name>
</gene>
<accession>A0A8K0G761</accession>